<dbReference type="EMBL" id="CAESAN010000018">
    <property type="protein sequence ID" value="CAB4338230.1"/>
    <property type="molecule type" value="Genomic_DNA"/>
</dbReference>
<dbReference type="AlphaFoldDB" id="A0A6J5ZCT4"/>
<feature type="compositionally biased region" description="Polar residues" evidence="1">
    <location>
        <begin position="1"/>
        <end position="15"/>
    </location>
</feature>
<gene>
    <name evidence="2" type="ORF">UFOPK3547_00349</name>
</gene>
<organism evidence="2">
    <name type="scientific">freshwater metagenome</name>
    <dbReference type="NCBI Taxonomy" id="449393"/>
    <lineage>
        <taxon>unclassified sequences</taxon>
        <taxon>metagenomes</taxon>
        <taxon>ecological metagenomes</taxon>
    </lineage>
</organism>
<accession>A0A6J5ZCT4</accession>
<name>A0A6J5ZCT4_9ZZZZ</name>
<feature type="compositionally biased region" description="Basic and acidic residues" evidence="1">
    <location>
        <begin position="37"/>
        <end position="47"/>
    </location>
</feature>
<sequence length="47" mass="5444">MAYIQNRTAEGSATHQHLIRRHQKRRGFDVNDLLRPVGREKGEVSSK</sequence>
<protein>
    <submittedName>
        <fullName evidence="2">Unannotated protein</fullName>
    </submittedName>
</protein>
<reference evidence="2" key="1">
    <citation type="submission" date="2020-05" db="EMBL/GenBank/DDBJ databases">
        <authorList>
            <person name="Chiriac C."/>
            <person name="Salcher M."/>
            <person name="Ghai R."/>
            <person name="Kavagutti S V."/>
        </authorList>
    </citation>
    <scope>NUCLEOTIDE SEQUENCE</scope>
</reference>
<feature type="region of interest" description="Disordered" evidence="1">
    <location>
        <begin position="1"/>
        <end position="47"/>
    </location>
</feature>
<evidence type="ECO:0000256" key="1">
    <source>
        <dbReference type="SAM" id="MobiDB-lite"/>
    </source>
</evidence>
<evidence type="ECO:0000313" key="2">
    <source>
        <dbReference type="EMBL" id="CAB4338230.1"/>
    </source>
</evidence>
<proteinExistence type="predicted"/>